<keyword evidence="5" id="KW-0238">DNA-binding</keyword>
<keyword evidence="3" id="KW-0862">Zinc</keyword>
<dbReference type="InterPro" id="IPR007219">
    <property type="entry name" value="XnlR_reg_dom"/>
</dbReference>
<dbReference type="PROSITE" id="PS50048">
    <property type="entry name" value="ZN2_CY6_FUNGAL_2"/>
    <property type="match status" value="1"/>
</dbReference>
<feature type="compositionally biased region" description="Low complexity" evidence="8">
    <location>
        <begin position="596"/>
        <end position="605"/>
    </location>
</feature>
<keyword evidence="4" id="KW-0805">Transcription regulation</keyword>
<evidence type="ECO:0000259" key="9">
    <source>
        <dbReference type="PROSITE" id="PS50048"/>
    </source>
</evidence>
<dbReference type="InterPro" id="IPR051089">
    <property type="entry name" value="prtT"/>
</dbReference>
<dbReference type="CDD" id="cd00067">
    <property type="entry name" value="GAL4"/>
    <property type="match status" value="1"/>
</dbReference>
<evidence type="ECO:0000313" key="10">
    <source>
        <dbReference type="EMBL" id="KAK3173813.1"/>
    </source>
</evidence>
<dbReference type="AlphaFoldDB" id="A0AAD9ZCL9"/>
<organism evidence="10 11">
    <name type="scientific">Lepraria neglecta</name>
    <dbReference type="NCBI Taxonomy" id="209136"/>
    <lineage>
        <taxon>Eukaryota</taxon>
        <taxon>Fungi</taxon>
        <taxon>Dikarya</taxon>
        <taxon>Ascomycota</taxon>
        <taxon>Pezizomycotina</taxon>
        <taxon>Lecanoromycetes</taxon>
        <taxon>OSLEUM clade</taxon>
        <taxon>Lecanoromycetidae</taxon>
        <taxon>Lecanorales</taxon>
        <taxon>Lecanorineae</taxon>
        <taxon>Stereocaulaceae</taxon>
        <taxon>Lepraria</taxon>
    </lineage>
</organism>
<feature type="region of interest" description="Disordered" evidence="8">
    <location>
        <begin position="741"/>
        <end position="760"/>
    </location>
</feature>
<dbReference type="Pfam" id="PF04082">
    <property type="entry name" value="Fungal_trans"/>
    <property type="match status" value="1"/>
</dbReference>
<keyword evidence="11" id="KW-1185">Reference proteome</keyword>
<dbReference type="Proteomes" id="UP001276659">
    <property type="component" value="Unassembled WGS sequence"/>
</dbReference>
<evidence type="ECO:0000256" key="2">
    <source>
        <dbReference type="ARBA" id="ARBA00022723"/>
    </source>
</evidence>
<evidence type="ECO:0000313" key="11">
    <source>
        <dbReference type="Proteomes" id="UP001276659"/>
    </source>
</evidence>
<dbReference type="GO" id="GO:0000981">
    <property type="term" value="F:DNA-binding transcription factor activity, RNA polymerase II-specific"/>
    <property type="evidence" value="ECO:0007669"/>
    <property type="project" value="InterPro"/>
</dbReference>
<evidence type="ECO:0000256" key="1">
    <source>
        <dbReference type="ARBA" id="ARBA00004123"/>
    </source>
</evidence>
<evidence type="ECO:0000256" key="4">
    <source>
        <dbReference type="ARBA" id="ARBA00023015"/>
    </source>
</evidence>
<dbReference type="GO" id="GO:0005634">
    <property type="term" value="C:nucleus"/>
    <property type="evidence" value="ECO:0007669"/>
    <property type="project" value="UniProtKB-SubCell"/>
</dbReference>
<protein>
    <recommendedName>
        <fullName evidence="9">Zn(2)-C6 fungal-type domain-containing protein</fullName>
    </recommendedName>
</protein>
<gene>
    <name evidence="10" type="ORF">OEA41_007145</name>
</gene>
<dbReference type="FunFam" id="4.10.240.10:FF:000003">
    <property type="entry name" value="C6 transcription factor (Leu3)"/>
    <property type="match status" value="1"/>
</dbReference>
<dbReference type="GO" id="GO:0008270">
    <property type="term" value="F:zinc ion binding"/>
    <property type="evidence" value="ECO:0007669"/>
    <property type="project" value="InterPro"/>
</dbReference>
<dbReference type="EMBL" id="JASNWA010000007">
    <property type="protein sequence ID" value="KAK3173813.1"/>
    <property type="molecule type" value="Genomic_DNA"/>
</dbReference>
<dbReference type="GO" id="GO:0006351">
    <property type="term" value="P:DNA-templated transcription"/>
    <property type="evidence" value="ECO:0007669"/>
    <property type="project" value="InterPro"/>
</dbReference>
<proteinExistence type="predicted"/>
<dbReference type="SMART" id="SM00066">
    <property type="entry name" value="GAL4"/>
    <property type="match status" value="1"/>
</dbReference>
<dbReference type="InterPro" id="IPR001138">
    <property type="entry name" value="Zn2Cys6_DnaBD"/>
</dbReference>
<comment type="subcellular location">
    <subcellularLocation>
        <location evidence="1">Nucleus</location>
    </subcellularLocation>
</comment>
<evidence type="ECO:0000256" key="8">
    <source>
        <dbReference type="SAM" id="MobiDB-lite"/>
    </source>
</evidence>
<evidence type="ECO:0000256" key="7">
    <source>
        <dbReference type="ARBA" id="ARBA00023242"/>
    </source>
</evidence>
<dbReference type="SUPFAM" id="SSF57701">
    <property type="entry name" value="Zn2/Cys6 DNA-binding domain"/>
    <property type="match status" value="1"/>
</dbReference>
<keyword evidence="6" id="KW-0804">Transcription</keyword>
<feature type="region of interest" description="Disordered" evidence="8">
    <location>
        <begin position="107"/>
        <end position="126"/>
    </location>
</feature>
<reference evidence="10" key="1">
    <citation type="submission" date="2022-11" db="EMBL/GenBank/DDBJ databases">
        <title>Chromosomal genome sequence assembly and mating type (MAT) locus characterization of the leprose asexual lichenized fungus Lepraria neglecta (Nyl.) Erichsen.</title>
        <authorList>
            <person name="Allen J.L."/>
            <person name="Pfeffer B."/>
        </authorList>
    </citation>
    <scope>NUCLEOTIDE SEQUENCE</scope>
    <source>
        <strain evidence="10">Allen 5258</strain>
    </source>
</reference>
<dbReference type="GO" id="GO:0000976">
    <property type="term" value="F:transcription cis-regulatory region binding"/>
    <property type="evidence" value="ECO:0007669"/>
    <property type="project" value="TreeGrafter"/>
</dbReference>
<dbReference type="PANTHER" id="PTHR31845:SF39">
    <property type="entry name" value="TRANSCRIPTION FACTOR PBCR-RELATED"/>
    <property type="match status" value="1"/>
</dbReference>
<feature type="compositionally biased region" description="Polar residues" evidence="8">
    <location>
        <begin position="107"/>
        <end position="124"/>
    </location>
</feature>
<dbReference type="Pfam" id="PF00172">
    <property type="entry name" value="Zn_clus"/>
    <property type="match status" value="1"/>
</dbReference>
<sequence length="833" mass="92171">MDPERGPYSVPQTQASDIDPRLQEATQAPRPYSNPPPEDATLNQFRLPPPPPQQQQQQHHPQPQYAAPPQWPQDGYDPYYAGPPGQQPPPITHMPQHMAHAYSYQAHQNAGSGMPSQQTEGSFSESKRPRACEACRGLKVRCEPDPGNGPCKRCAKANRNCVITPPSRKRQKKTDSRVAELERKLDALRAEVNAKGGNLSVSEDENYEGDTSHLMGMTPQQQSSPYSTFPGTGQKRPRSEYLQDGYSGGVPPENASATAGQNFAPRVANMIAETHSTSHPGQMPDSTLLRGVQGATYEDLDVVDRGLLSMATAEDLFAHYTKDMVPHMPIVVFPTNNTCDFVRKSTPILFLAIMSVASGQDYPHVQATLNTEIMGIFGDRFFVKGEKSLEIVQALQIVTIWYWPDPNGNSKYYQFIHNATVLAMELGIDRKARPIGGQIFQLQGSGLPLFNNETSECRRAWLGCYLLSSSIAMGKKRPSLVRPNAYLYDCIIKLPLSEDSVDSDQILVHWVKLQILADDLTAQISPDIVNLTEAKARTAYKAFERQLKDWDEERAGYSDSLTLSLAFNAVKLYMHELAMQHETGPEPGKPSRSRGRPSSQASPSGQIASPKTAFESNLGILDTFSKFNVQQIRTLPIFQFAQIAHASVSMLKMFFAAKSDPEFSTQAPFTLPMIEQYMNHLIQSLRSASSERRSLGAHAFLMVFVTMQKMFEEHKDDTLETIRMRYGCIPGTKQAQILDLEEPTPTPQRRTARRSGESSDEALHLLSEVAMGKSGANGYKPKEAQIVESTSQQSALAGGEMAAMGKLIGEGDLGTMSDDGFFGIMQTMWARST</sequence>
<keyword evidence="7" id="KW-0539">Nucleus</keyword>
<dbReference type="Gene3D" id="4.10.240.10">
    <property type="entry name" value="Zn(2)-C6 fungal-type DNA-binding domain"/>
    <property type="match status" value="1"/>
</dbReference>
<evidence type="ECO:0000256" key="6">
    <source>
        <dbReference type="ARBA" id="ARBA00023163"/>
    </source>
</evidence>
<feature type="domain" description="Zn(2)-C6 fungal-type" evidence="9">
    <location>
        <begin position="131"/>
        <end position="163"/>
    </location>
</feature>
<feature type="compositionally biased region" description="Polar residues" evidence="8">
    <location>
        <begin position="218"/>
        <end position="231"/>
    </location>
</feature>
<name>A0AAD9ZCL9_9LECA</name>
<feature type="region of interest" description="Disordered" evidence="8">
    <location>
        <begin position="1"/>
        <end position="98"/>
    </location>
</feature>
<feature type="region of interest" description="Disordered" evidence="8">
    <location>
        <begin position="581"/>
        <end position="609"/>
    </location>
</feature>
<feature type="region of interest" description="Disordered" evidence="8">
    <location>
        <begin position="196"/>
        <end position="251"/>
    </location>
</feature>
<dbReference type="PANTHER" id="PTHR31845">
    <property type="entry name" value="FINGER DOMAIN PROTEIN, PUTATIVE-RELATED"/>
    <property type="match status" value="1"/>
</dbReference>
<dbReference type="CDD" id="cd12148">
    <property type="entry name" value="fungal_TF_MHR"/>
    <property type="match status" value="1"/>
</dbReference>
<accession>A0AAD9ZCL9</accession>
<dbReference type="InterPro" id="IPR036864">
    <property type="entry name" value="Zn2-C6_fun-type_DNA-bd_sf"/>
</dbReference>
<dbReference type="PROSITE" id="PS00463">
    <property type="entry name" value="ZN2_CY6_FUNGAL_1"/>
    <property type="match status" value="1"/>
</dbReference>
<evidence type="ECO:0000256" key="5">
    <source>
        <dbReference type="ARBA" id="ARBA00023125"/>
    </source>
</evidence>
<feature type="compositionally biased region" description="Low complexity" evidence="8">
    <location>
        <begin position="54"/>
        <end position="84"/>
    </location>
</feature>
<comment type="caution">
    <text evidence="10">The sequence shown here is derived from an EMBL/GenBank/DDBJ whole genome shotgun (WGS) entry which is preliminary data.</text>
</comment>
<evidence type="ECO:0000256" key="3">
    <source>
        <dbReference type="ARBA" id="ARBA00022833"/>
    </source>
</evidence>
<dbReference type="GO" id="GO:0001216">
    <property type="term" value="F:DNA-binding transcription activator activity"/>
    <property type="evidence" value="ECO:0007669"/>
    <property type="project" value="UniProtKB-ARBA"/>
</dbReference>
<keyword evidence="2" id="KW-0479">Metal-binding</keyword>